<dbReference type="KEGG" id="pcor:KS4_09340"/>
<feature type="region of interest" description="Disordered" evidence="1">
    <location>
        <begin position="98"/>
        <end position="134"/>
    </location>
</feature>
<dbReference type="Proteomes" id="UP000317369">
    <property type="component" value="Chromosome"/>
</dbReference>
<dbReference type="CDD" id="cd00198">
    <property type="entry name" value="vWFA"/>
    <property type="match status" value="1"/>
</dbReference>
<feature type="compositionally biased region" description="Polar residues" evidence="1">
    <location>
        <begin position="112"/>
        <end position="134"/>
    </location>
</feature>
<accession>A0A517YRP7</accession>
<dbReference type="EMBL" id="CP036425">
    <property type="protein sequence ID" value="QDU32895.1"/>
    <property type="molecule type" value="Genomic_DNA"/>
</dbReference>
<evidence type="ECO:0000313" key="4">
    <source>
        <dbReference type="Proteomes" id="UP000317369"/>
    </source>
</evidence>
<keyword evidence="2" id="KW-0812">Transmembrane</keyword>
<feature type="transmembrane region" description="Helical" evidence="2">
    <location>
        <begin position="56"/>
        <end position="78"/>
    </location>
</feature>
<gene>
    <name evidence="3" type="ORF">KS4_09340</name>
</gene>
<name>A0A517YRP7_9BACT</name>
<dbReference type="SUPFAM" id="SSF53300">
    <property type="entry name" value="vWA-like"/>
    <property type="match status" value="1"/>
</dbReference>
<keyword evidence="2" id="KW-0472">Membrane</keyword>
<feature type="region of interest" description="Disordered" evidence="1">
    <location>
        <begin position="1"/>
        <end position="24"/>
    </location>
</feature>
<reference evidence="3 4" key="1">
    <citation type="submission" date="2019-02" db="EMBL/GenBank/DDBJ databases">
        <title>Deep-cultivation of Planctomycetes and their phenomic and genomic characterization uncovers novel biology.</title>
        <authorList>
            <person name="Wiegand S."/>
            <person name="Jogler M."/>
            <person name="Boedeker C."/>
            <person name="Pinto D."/>
            <person name="Vollmers J."/>
            <person name="Rivas-Marin E."/>
            <person name="Kohn T."/>
            <person name="Peeters S.H."/>
            <person name="Heuer A."/>
            <person name="Rast P."/>
            <person name="Oberbeckmann S."/>
            <person name="Bunk B."/>
            <person name="Jeske O."/>
            <person name="Meyerdierks A."/>
            <person name="Storesund J.E."/>
            <person name="Kallscheuer N."/>
            <person name="Luecker S."/>
            <person name="Lage O.M."/>
            <person name="Pohl T."/>
            <person name="Merkel B.J."/>
            <person name="Hornburger P."/>
            <person name="Mueller R.-W."/>
            <person name="Bruemmer F."/>
            <person name="Labrenz M."/>
            <person name="Spormann A.M."/>
            <person name="Op den Camp H."/>
            <person name="Overmann J."/>
            <person name="Amann R."/>
            <person name="Jetten M.S.M."/>
            <person name="Mascher T."/>
            <person name="Medema M.H."/>
            <person name="Devos D.P."/>
            <person name="Kaster A.-K."/>
            <person name="Ovreas L."/>
            <person name="Rohde M."/>
            <person name="Galperin M.Y."/>
            <person name="Jogler C."/>
        </authorList>
    </citation>
    <scope>NUCLEOTIDE SEQUENCE [LARGE SCALE GENOMIC DNA]</scope>
    <source>
        <strain evidence="3 4">KS4</strain>
    </source>
</reference>
<sequence>MSETQRQDVADGQGAGGGVGGEQEPVHPLAALRADLAEFGTIEWQKKDERTLLERYMPFILSMGIHVGLVVGAIFAVWTTIVVVADHETVVPNIELGQRPGAPLKQSKAKSVESQSLTSKRTITEVETSQSTLSPQPITNLPLVGMAGGMSKMNPFAADVGGGAEFRASFFGSAGNARTVVFVVDASGSLIDTLPTVLRELQKSIRKLSDRQNFTVIFFQGKRAFEVPPRGLKQGTAALKQQVIEWIDPAAHQVEPGEQTNPLRALGMALGYKPDLVFLLSDNITGQGVYEVDQKRLINEIARSNHRGTRINTIQFLYADPLEGEGRPGTMRLIAEQTGGLFKFVEEGDL</sequence>
<dbReference type="OrthoDB" id="288124at2"/>
<dbReference type="InterPro" id="IPR036465">
    <property type="entry name" value="vWFA_dom_sf"/>
</dbReference>
<keyword evidence="4" id="KW-1185">Reference proteome</keyword>
<proteinExistence type="predicted"/>
<organism evidence="3 4">
    <name type="scientific">Poriferisphaera corsica</name>
    <dbReference type="NCBI Taxonomy" id="2528020"/>
    <lineage>
        <taxon>Bacteria</taxon>
        <taxon>Pseudomonadati</taxon>
        <taxon>Planctomycetota</taxon>
        <taxon>Phycisphaerae</taxon>
        <taxon>Phycisphaerales</taxon>
        <taxon>Phycisphaeraceae</taxon>
        <taxon>Poriferisphaera</taxon>
    </lineage>
</organism>
<keyword evidence="2" id="KW-1133">Transmembrane helix</keyword>
<protein>
    <submittedName>
        <fullName evidence="3">Uncharacterized protein</fullName>
    </submittedName>
</protein>
<dbReference type="AlphaFoldDB" id="A0A517YRP7"/>
<dbReference type="RefSeq" id="WP_145075146.1">
    <property type="nucleotide sequence ID" value="NZ_CP036425.1"/>
</dbReference>
<dbReference type="Gene3D" id="3.40.50.410">
    <property type="entry name" value="von Willebrand factor, type A domain"/>
    <property type="match status" value="1"/>
</dbReference>
<evidence type="ECO:0000313" key="3">
    <source>
        <dbReference type="EMBL" id="QDU32895.1"/>
    </source>
</evidence>
<evidence type="ECO:0000256" key="1">
    <source>
        <dbReference type="SAM" id="MobiDB-lite"/>
    </source>
</evidence>
<evidence type="ECO:0000256" key="2">
    <source>
        <dbReference type="SAM" id="Phobius"/>
    </source>
</evidence>